<dbReference type="EMBL" id="ABYK01000022">
    <property type="protein sequence ID" value="EDZ94191.1"/>
    <property type="molecule type" value="Genomic_DNA"/>
</dbReference>
<feature type="domain" description="Restriction endonuclease type I HsdR N-terminal" evidence="1">
    <location>
        <begin position="7"/>
        <end position="98"/>
    </location>
</feature>
<dbReference type="GO" id="GO:0009307">
    <property type="term" value="P:DNA restriction-modification system"/>
    <property type="evidence" value="ECO:0007669"/>
    <property type="project" value="UniProtKB-KW"/>
</dbReference>
<evidence type="ECO:0000313" key="2">
    <source>
        <dbReference type="EMBL" id="EDZ94191.1"/>
    </source>
</evidence>
<dbReference type="AlphaFoldDB" id="B5W2R7"/>
<sequence length="107" mass="12549">MIKVGQLERLTQNRVIKLFQNHLVYTYLGNWKDRENNRNIEAEYLTQWLTGRGVEETLINKTIRELDKAAALAENQNLYDANKAVYRLLRYGVKVKRGRVNKLKPCG</sequence>
<gene>
    <name evidence="2" type="ORF">AmaxDRAFT_3065</name>
</gene>
<dbReference type="InterPro" id="IPR007409">
    <property type="entry name" value="Restrct_endonuc_type1_HsdR_N"/>
</dbReference>
<dbReference type="GO" id="GO:0003677">
    <property type="term" value="F:DNA binding"/>
    <property type="evidence" value="ECO:0007669"/>
    <property type="project" value="UniProtKB-KW"/>
</dbReference>
<comment type="caution">
    <text evidence="2">The sequence shown here is derived from an EMBL/GenBank/DDBJ whole genome shotgun (WGS) entry which is preliminary data.</text>
</comment>
<evidence type="ECO:0000313" key="3">
    <source>
        <dbReference type="Proteomes" id="UP000004061"/>
    </source>
</evidence>
<keyword evidence="3" id="KW-1185">Reference proteome</keyword>
<protein>
    <submittedName>
        <fullName evidence="2">Type I site-specific deoxyribonuclease, HsdR family</fullName>
    </submittedName>
</protein>
<dbReference type="GO" id="GO:0005524">
    <property type="term" value="F:ATP binding"/>
    <property type="evidence" value="ECO:0007669"/>
    <property type="project" value="UniProtKB-KW"/>
</dbReference>
<reference evidence="2 3" key="1">
    <citation type="journal article" date="2011" name="Appl. Environ. Microbiol.">
        <title>Contribution of a Sodium Ion Gradient to Energy Conservation during Fermentation in the Cyanobacterium Arthrospira (Spirulina) maxima CS-328.</title>
        <authorList>
            <person name="Carrieri D."/>
            <person name="Ananyev G."/>
            <person name="Lenz O."/>
            <person name="Bryant D.A."/>
            <person name="Dismukes G.C."/>
        </authorList>
    </citation>
    <scope>NUCLEOTIDE SEQUENCE [LARGE SCALE GENOMIC DNA]</scope>
    <source>
        <strain evidence="2 3">CS-328</strain>
    </source>
</reference>
<name>B5W2R7_LIMMA</name>
<evidence type="ECO:0000259" key="1">
    <source>
        <dbReference type="Pfam" id="PF04313"/>
    </source>
</evidence>
<dbReference type="GO" id="GO:0009035">
    <property type="term" value="F:type I site-specific deoxyribonuclease activity"/>
    <property type="evidence" value="ECO:0007669"/>
    <property type="project" value="UniProtKB-EC"/>
</dbReference>
<accession>B5W2R7</accession>
<proteinExistence type="predicted"/>
<dbReference type="Proteomes" id="UP000004061">
    <property type="component" value="Unassembled WGS sequence"/>
</dbReference>
<dbReference type="Pfam" id="PF04313">
    <property type="entry name" value="HSDR_N"/>
    <property type="match status" value="1"/>
</dbReference>
<organism evidence="2 3">
    <name type="scientific">Limnospira maxima CS-328</name>
    <dbReference type="NCBI Taxonomy" id="513049"/>
    <lineage>
        <taxon>Bacteria</taxon>
        <taxon>Bacillati</taxon>
        <taxon>Cyanobacteriota</taxon>
        <taxon>Cyanophyceae</taxon>
        <taxon>Oscillatoriophycideae</taxon>
        <taxon>Oscillatoriales</taxon>
        <taxon>Sirenicapillariaceae</taxon>
        <taxon>Limnospira</taxon>
    </lineage>
</organism>
<dbReference type="REBASE" id="26735">
    <property type="entry name" value="AmaCSORF3062P"/>
</dbReference>